<evidence type="ECO:0000256" key="1">
    <source>
        <dbReference type="ARBA" id="ARBA00004651"/>
    </source>
</evidence>
<evidence type="ECO:0000313" key="9">
    <source>
        <dbReference type="EMBL" id="GII58520.1"/>
    </source>
</evidence>
<feature type="transmembrane region" description="Helical" evidence="7">
    <location>
        <begin position="397"/>
        <end position="420"/>
    </location>
</feature>
<accession>A0A8J3Y0E7</accession>
<dbReference type="GO" id="GO:0022857">
    <property type="term" value="F:transmembrane transporter activity"/>
    <property type="evidence" value="ECO:0007669"/>
    <property type="project" value="TreeGrafter"/>
</dbReference>
<evidence type="ECO:0000313" key="10">
    <source>
        <dbReference type="Proteomes" id="UP000605992"/>
    </source>
</evidence>
<evidence type="ECO:0000256" key="7">
    <source>
        <dbReference type="SAM" id="Phobius"/>
    </source>
</evidence>
<feature type="transmembrane region" description="Helical" evidence="7">
    <location>
        <begin position="348"/>
        <end position="377"/>
    </location>
</feature>
<evidence type="ECO:0000256" key="5">
    <source>
        <dbReference type="ARBA" id="ARBA00023136"/>
    </source>
</evidence>
<dbReference type="EMBL" id="BOOR01000066">
    <property type="protein sequence ID" value="GII58520.1"/>
    <property type="molecule type" value="Genomic_DNA"/>
</dbReference>
<keyword evidence="3 7" id="KW-0812">Transmembrane</keyword>
<feature type="transmembrane region" description="Helical" evidence="7">
    <location>
        <begin position="305"/>
        <end position="327"/>
    </location>
</feature>
<dbReference type="GO" id="GO:0005886">
    <property type="term" value="C:plasma membrane"/>
    <property type="evidence" value="ECO:0007669"/>
    <property type="project" value="UniProtKB-SubCell"/>
</dbReference>
<dbReference type="AlphaFoldDB" id="A0A8J3Y0E7"/>
<proteinExistence type="inferred from homology"/>
<keyword evidence="10" id="KW-1185">Reference proteome</keyword>
<evidence type="ECO:0000259" key="8">
    <source>
        <dbReference type="Pfam" id="PF02687"/>
    </source>
</evidence>
<name>A0A8J3Y0E7_9ACTN</name>
<feature type="transmembrane region" description="Helical" evidence="7">
    <location>
        <begin position="30"/>
        <end position="55"/>
    </location>
</feature>
<keyword evidence="5 7" id="KW-0472">Membrane</keyword>
<evidence type="ECO:0000256" key="4">
    <source>
        <dbReference type="ARBA" id="ARBA00022989"/>
    </source>
</evidence>
<dbReference type="Pfam" id="PF02687">
    <property type="entry name" value="FtsX"/>
    <property type="match status" value="2"/>
</dbReference>
<dbReference type="PANTHER" id="PTHR30572:SF4">
    <property type="entry name" value="ABC TRANSPORTER PERMEASE YTRF"/>
    <property type="match status" value="1"/>
</dbReference>
<feature type="domain" description="ABC3 transporter permease C-terminal" evidence="8">
    <location>
        <begin position="955"/>
        <end position="1066"/>
    </location>
</feature>
<dbReference type="InterPro" id="IPR003838">
    <property type="entry name" value="ABC3_permease_C"/>
</dbReference>
<comment type="caution">
    <text evidence="9">The sequence shown here is derived from an EMBL/GenBank/DDBJ whole genome shotgun (WGS) entry which is preliminary data.</text>
</comment>
<dbReference type="InterPro" id="IPR050250">
    <property type="entry name" value="Macrolide_Exporter_MacB"/>
</dbReference>
<keyword evidence="2" id="KW-1003">Cell membrane</keyword>
<reference evidence="9" key="1">
    <citation type="submission" date="2021-01" db="EMBL/GenBank/DDBJ databases">
        <title>Whole genome shotgun sequence of Planotetraspora thailandica NBRC 104271.</title>
        <authorList>
            <person name="Komaki H."/>
            <person name="Tamura T."/>
        </authorList>
    </citation>
    <scope>NUCLEOTIDE SEQUENCE</scope>
    <source>
        <strain evidence="9">NBRC 104271</strain>
    </source>
</reference>
<protein>
    <recommendedName>
        <fullName evidence="8">ABC3 transporter permease C-terminal domain-containing protein</fullName>
    </recommendedName>
</protein>
<evidence type="ECO:0000256" key="3">
    <source>
        <dbReference type="ARBA" id="ARBA00022692"/>
    </source>
</evidence>
<comment type="subcellular location">
    <subcellularLocation>
        <location evidence="1">Cell membrane</location>
        <topology evidence="1">Multi-pass membrane protein</topology>
    </subcellularLocation>
</comment>
<gene>
    <name evidence="9" type="ORF">Pth03_69090</name>
</gene>
<feature type="domain" description="ABC3 transporter permease C-terminal" evidence="8">
    <location>
        <begin position="311"/>
        <end position="425"/>
    </location>
</feature>
<feature type="transmembrane region" description="Helical" evidence="7">
    <location>
        <begin position="539"/>
        <end position="559"/>
    </location>
</feature>
<organism evidence="9 10">
    <name type="scientific">Planotetraspora thailandica</name>
    <dbReference type="NCBI Taxonomy" id="487172"/>
    <lineage>
        <taxon>Bacteria</taxon>
        <taxon>Bacillati</taxon>
        <taxon>Actinomycetota</taxon>
        <taxon>Actinomycetes</taxon>
        <taxon>Streptosporangiales</taxon>
        <taxon>Streptosporangiaceae</taxon>
        <taxon>Planotetraspora</taxon>
    </lineage>
</organism>
<dbReference type="Proteomes" id="UP000605992">
    <property type="component" value="Unassembled WGS sequence"/>
</dbReference>
<keyword evidence="4 7" id="KW-1133">Transmembrane helix</keyword>
<evidence type="ECO:0000256" key="6">
    <source>
        <dbReference type="ARBA" id="ARBA00038076"/>
    </source>
</evidence>
<feature type="transmembrane region" description="Helical" evidence="7">
    <location>
        <begin position="1045"/>
        <end position="1069"/>
    </location>
</feature>
<feature type="transmembrane region" description="Helical" evidence="7">
    <location>
        <begin position="482"/>
        <end position="502"/>
    </location>
</feature>
<evidence type="ECO:0000256" key="2">
    <source>
        <dbReference type="ARBA" id="ARBA00022475"/>
    </source>
</evidence>
<feature type="transmembrane region" description="Helical" evidence="7">
    <location>
        <begin position="950"/>
        <end position="973"/>
    </location>
</feature>
<comment type="similarity">
    <text evidence="6">Belongs to the ABC-4 integral membrane protein family.</text>
</comment>
<dbReference type="PANTHER" id="PTHR30572">
    <property type="entry name" value="MEMBRANE COMPONENT OF TRANSPORTER-RELATED"/>
    <property type="match status" value="1"/>
</dbReference>
<feature type="transmembrane region" description="Helical" evidence="7">
    <location>
        <begin position="441"/>
        <end position="462"/>
    </location>
</feature>
<sequence length="1086" mass="113537">MIEEGGSIGMALGRGGRTLLVLRRASSEPLLLLGAFGSVLLATTTLVALIMYAMVVAEVGVQRAMETAPQSVKAATVTSPVSVDDLQEIDATVRAHLREAYGGMPSAVTLSISSDSYAMPGQEHRQQPELTRFATYEGIERQTRLVTGAWPEAGDGLEVAISQPAAQAMRLSVGDDFTVVGRLNHQPVRARVVGLFELYNPYDDRWRDDQLLRRGVETGDYTTYGPLVVAQDAFLRRFATSVRATWLAVPDLRELPRDGLRPLATSVTALGDGLQRDCGTCTTFTRLPEMLGQLDQAALVARSTMLVPVLQLLLLAAYALMLTARLLADHRRMELALLRSRGASTVRLALLAGGEALLVALPSAVIAPLLAPWVLAATNAIPWIQASGVRLSPATDATSFLVAAAVALASAVLLALPALRGARRTYVEEQSARGRGDRQGLIQRAGADIALLVVAALAIWQLGRYGAPVTSTAGGGLGVDPLIVAGPALALLCGGMLGLRLVPVVSRVAERMTARRRGLAPALGVWQVSRRPLRYAGPALLLTMAIAIGVVSLATAATWRRSQEDQARHQAGADLRIATSVESVELGTLGRGAVYAALPGVTGLAPVRRETVDFAGAPASLLAVDADRLDGLLLLRRDLAPPVSTLARELAAARPQAPPIPIPGEPRALSLRVRLALTPPGARHGDIRLRVVIRDALGATRELASDPLETGDHEMRVDLTGLAGRSGRLALPLAVQGLLVDAPDPGRVGEVSLAVDGLRTDAGTEVALPGEWTAWTDTDHRQVALGGFTAQVPGPSGRAPSLDEPGAPLRLALVPGGSPSSASRGASVPVVITADLARRSGLRVGAAGSITMSGVPTPVVPVAVVPALPGTAAGEPALLADLPTLAYRDLIDGRAPGPAAEWWLAVRGGDTSQAAAELARHPEWDQTVVDRAALTRQLRDDPLASGLQGALVLGFLSALVFALLGFLVNAAVAARERTAEFALLRAIGVSHRQVFGLLAVEQAFIITLSLATGTVLAVVVAVLVVPHIVLTGQATAVTPAVLLDIPWLPTAALLTAVAAVLFCIVAGLAGRLRRQGLGRVLRIREG</sequence>